<dbReference type="AlphaFoldDB" id="A0A7R8ZX23"/>
<evidence type="ECO:0000256" key="1">
    <source>
        <dbReference type="SAM" id="MobiDB-lite"/>
    </source>
</evidence>
<feature type="region of interest" description="Disordered" evidence="1">
    <location>
        <begin position="1"/>
        <end position="60"/>
    </location>
</feature>
<dbReference type="EMBL" id="OB671409">
    <property type="protein sequence ID" value="CAD7235142.1"/>
    <property type="molecule type" value="Genomic_DNA"/>
</dbReference>
<evidence type="ECO:0000313" key="2">
    <source>
        <dbReference type="EMBL" id="CAD7235142.1"/>
    </source>
</evidence>
<reference evidence="2" key="1">
    <citation type="submission" date="2020-11" db="EMBL/GenBank/DDBJ databases">
        <authorList>
            <person name="Tran Van P."/>
        </authorList>
    </citation>
    <scope>NUCLEOTIDE SEQUENCE</scope>
</reference>
<protein>
    <submittedName>
        <fullName evidence="2">Uncharacterized protein</fullName>
    </submittedName>
</protein>
<name>A0A7R8ZX23_9CRUS</name>
<accession>A0A7R8ZX23</accession>
<sequence>MRKRKRKGGERESWGRRREDEKGKRGGNRREDEKEKRGGRGKGNREGGEGKMRKDSSGSSGEWVLDNLGSQFLVFQEYRHRLFLPNRRALGIIRDMGFSSLAESKDAVAVTNPLEGKIVHLTEKEGVVGFVPDLQDLQTQHCFFGSGQLFVKQQQISIDNSLLDYVQLGERVKLHGKKIVGFSKTVASFTCRYSAIRVYKQEPTDPAPLFEPLSPVLRSTSPGLWSTSSRSSSGVASSLSALVETEDWLRRRIG</sequence>
<gene>
    <name evidence="2" type="ORF">CTOB1V02_LOCUS12958</name>
</gene>
<feature type="compositionally biased region" description="Basic and acidic residues" evidence="1">
    <location>
        <begin position="9"/>
        <end position="56"/>
    </location>
</feature>
<organism evidence="2">
    <name type="scientific">Cyprideis torosa</name>
    <dbReference type="NCBI Taxonomy" id="163714"/>
    <lineage>
        <taxon>Eukaryota</taxon>
        <taxon>Metazoa</taxon>
        <taxon>Ecdysozoa</taxon>
        <taxon>Arthropoda</taxon>
        <taxon>Crustacea</taxon>
        <taxon>Oligostraca</taxon>
        <taxon>Ostracoda</taxon>
        <taxon>Podocopa</taxon>
        <taxon>Podocopida</taxon>
        <taxon>Cytherocopina</taxon>
        <taxon>Cytheroidea</taxon>
        <taxon>Cytherideidae</taxon>
        <taxon>Cyprideis</taxon>
    </lineage>
</organism>
<proteinExistence type="predicted"/>